<dbReference type="AlphaFoldDB" id="A0A5R9J9C0"/>
<dbReference type="EMBL" id="VCDI01000001">
    <property type="protein sequence ID" value="TLU74200.1"/>
    <property type="molecule type" value="Genomic_DNA"/>
</dbReference>
<proteinExistence type="predicted"/>
<evidence type="ECO:0000313" key="1">
    <source>
        <dbReference type="EMBL" id="TLU74200.1"/>
    </source>
</evidence>
<gene>
    <name evidence="1" type="ORF">FE263_03040</name>
</gene>
<reference evidence="1 2" key="1">
    <citation type="submission" date="2019-05" db="EMBL/GenBank/DDBJ databases">
        <authorList>
            <person name="Pankratov T."/>
            <person name="Grouzdev D."/>
        </authorList>
    </citation>
    <scope>NUCLEOTIDE SEQUENCE [LARGE SCALE GENOMIC DNA]</scope>
    <source>
        <strain evidence="1 2">KEBCLARHB70R</strain>
    </source>
</reference>
<accession>A0A5R9J9C0</accession>
<name>A0A5R9J9C0_9PROT</name>
<comment type="caution">
    <text evidence="1">The sequence shown here is derived from an EMBL/GenBank/DDBJ whole genome shotgun (WGS) entry which is preliminary data.</text>
</comment>
<evidence type="ECO:0000313" key="2">
    <source>
        <dbReference type="Proteomes" id="UP000305654"/>
    </source>
</evidence>
<dbReference type="RefSeq" id="WP_138324452.1">
    <property type="nucleotide sequence ID" value="NZ_VCDI01000001.1"/>
</dbReference>
<keyword evidence="2" id="KW-1185">Reference proteome</keyword>
<sequence>MVDNVIAFPAPVVPLRIATSPRMGTPREEPPLLAVEHDGRVYSLATLLARLPDALLDELDELVPQSAQQAWDLVVRRWPRIAQAAVDRG</sequence>
<protein>
    <submittedName>
        <fullName evidence="1">Uncharacterized protein</fullName>
    </submittedName>
</protein>
<dbReference type="Proteomes" id="UP000305654">
    <property type="component" value="Unassembled WGS sequence"/>
</dbReference>
<organism evidence="1 2">
    <name type="scientific">Lichenicoccus roseus</name>
    <dbReference type="NCBI Taxonomy" id="2683649"/>
    <lineage>
        <taxon>Bacteria</taxon>
        <taxon>Pseudomonadati</taxon>
        <taxon>Pseudomonadota</taxon>
        <taxon>Alphaproteobacteria</taxon>
        <taxon>Acetobacterales</taxon>
        <taxon>Acetobacteraceae</taxon>
        <taxon>Lichenicoccus</taxon>
    </lineage>
</organism>